<dbReference type="Proteomes" id="UP000261811">
    <property type="component" value="Unassembled WGS sequence"/>
</dbReference>
<name>A0A372JMZ5_9ACTN</name>
<evidence type="ECO:0000313" key="2">
    <source>
        <dbReference type="Proteomes" id="UP000261811"/>
    </source>
</evidence>
<sequence length="159" mass="17700">MPDQEPNIHPTQSLLTPDGTTALIDVEMIPIVRALWSAGLTTVGCCQDSGEYAEAARNSKPDREPTGHAGYVEYYRGWAWLKMPVLDATALTNALAETSFRRAVTVRWQKGSWRISVPVVHDEESGMQLALYAQIYLPRDQLNGLREVVSQPSFELAKI</sequence>
<dbReference type="EMBL" id="QURH01000226">
    <property type="protein sequence ID" value="RFU41196.1"/>
    <property type="molecule type" value="Genomic_DNA"/>
</dbReference>
<dbReference type="OrthoDB" id="3427887at2"/>
<accession>A0A372JMZ5</accession>
<comment type="caution">
    <text evidence="1">The sequence shown here is derived from an EMBL/GenBank/DDBJ whole genome shotgun (WGS) entry which is preliminary data.</text>
</comment>
<protein>
    <submittedName>
        <fullName evidence="1">Uncharacterized protein</fullName>
    </submittedName>
</protein>
<reference evidence="1 2" key="1">
    <citation type="submission" date="2018-08" db="EMBL/GenBank/DDBJ databases">
        <title>Actinomadura jelena sp. nov., a novel Actinomycete isolated from soil in Chad.</title>
        <authorList>
            <person name="Shi L."/>
        </authorList>
    </citation>
    <scope>NUCLEOTIDE SEQUENCE [LARGE SCALE GENOMIC DNA]</scope>
    <source>
        <strain evidence="1 2">NEAU-G17</strain>
    </source>
</reference>
<evidence type="ECO:0000313" key="1">
    <source>
        <dbReference type="EMBL" id="RFU41196.1"/>
    </source>
</evidence>
<dbReference type="RefSeq" id="WP_117357733.1">
    <property type="nucleotide sequence ID" value="NZ_QURH01000226.1"/>
</dbReference>
<organism evidence="1 2">
    <name type="scientific">Actinomadura logoneensis</name>
    <dbReference type="NCBI Taxonomy" id="2293572"/>
    <lineage>
        <taxon>Bacteria</taxon>
        <taxon>Bacillati</taxon>
        <taxon>Actinomycetota</taxon>
        <taxon>Actinomycetes</taxon>
        <taxon>Streptosporangiales</taxon>
        <taxon>Thermomonosporaceae</taxon>
        <taxon>Actinomadura</taxon>
    </lineage>
</organism>
<proteinExistence type="predicted"/>
<dbReference type="AlphaFoldDB" id="A0A372JMZ5"/>
<gene>
    <name evidence="1" type="ORF">DZF91_13000</name>
</gene>
<keyword evidence="2" id="KW-1185">Reference proteome</keyword>